<feature type="transmembrane region" description="Helical" evidence="4">
    <location>
        <begin position="85"/>
        <end position="104"/>
    </location>
</feature>
<dbReference type="RefSeq" id="WP_123014699.1">
    <property type="nucleotide sequence ID" value="NZ_AP024912.1"/>
</dbReference>
<feature type="transmembrane region" description="Helical" evidence="4">
    <location>
        <begin position="190"/>
        <end position="210"/>
    </location>
</feature>
<evidence type="ECO:0000313" key="7">
    <source>
        <dbReference type="Proteomes" id="UP001595384"/>
    </source>
</evidence>
<dbReference type="EC" id="3.6.1.27" evidence="1"/>
<keyword evidence="4" id="KW-1133">Transmembrane helix</keyword>
<dbReference type="InterPro" id="IPR036938">
    <property type="entry name" value="PAP2/HPO_sf"/>
</dbReference>
<dbReference type="Pfam" id="PF01569">
    <property type="entry name" value="PAP2"/>
    <property type="match status" value="1"/>
</dbReference>
<comment type="caution">
    <text evidence="6">The sequence shown here is derived from an EMBL/GenBank/DDBJ whole genome shotgun (WGS) entry which is preliminary data.</text>
</comment>
<protein>
    <recommendedName>
        <fullName evidence="1">undecaprenyl-diphosphate phosphatase</fullName>
        <ecNumber evidence="1">3.6.1.27</ecNumber>
    </recommendedName>
    <alternativeName>
        <fullName evidence="2">Undecaprenyl pyrophosphate phosphatase</fullName>
    </alternativeName>
</protein>
<reference evidence="7" key="1">
    <citation type="journal article" date="2019" name="Int. J. Syst. Evol. Microbiol.">
        <title>The Global Catalogue of Microorganisms (GCM) 10K type strain sequencing project: providing services to taxonomists for standard genome sequencing and annotation.</title>
        <authorList>
            <consortium name="The Broad Institute Genomics Platform"/>
            <consortium name="The Broad Institute Genome Sequencing Center for Infectious Disease"/>
            <person name="Wu L."/>
            <person name="Ma J."/>
        </authorList>
    </citation>
    <scope>NUCLEOTIDE SEQUENCE [LARGE SCALE GENOMIC DNA]</scope>
    <source>
        <strain evidence="7">KCTC 62784</strain>
    </source>
</reference>
<feature type="transmembrane region" description="Helical" evidence="4">
    <location>
        <begin position="216"/>
        <end position="232"/>
    </location>
</feature>
<dbReference type="SMART" id="SM00014">
    <property type="entry name" value="acidPPc"/>
    <property type="match status" value="1"/>
</dbReference>
<feature type="transmembrane region" description="Helical" evidence="4">
    <location>
        <begin position="14"/>
        <end position="35"/>
    </location>
</feature>
<sequence>MKFIRWRENRDKRVYLLLCIITLMIGMTCVFFWPVNLLKQPTPILGFTMHYLSDSAQGWVAACFVLVWFVWALKGSSYSTQRCLSLVAQMFILFLIANILKLGIKDFTEIPRPYTTVMTQHLLLPEPAHFYKLGVAQKLDVLNDMQSYISHWRLESWKQHLDYAFPSGHTIFVTICALFFGSLFIEQKRYVSLGVLVLWALGVAYSRLWLGMHSPIDLVGAVALVGGLYWCVPRHYSVERIKSLPLMNRERS</sequence>
<name>A0ABV7CBF5_9VIBR</name>
<organism evidence="6 7">
    <name type="scientific">Vibrio zhugei</name>
    <dbReference type="NCBI Taxonomy" id="2479546"/>
    <lineage>
        <taxon>Bacteria</taxon>
        <taxon>Pseudomonadati</taxon>
        <taxon>Pseudomonadota</taxon>
        <taxon>Gammaproteobacteria</taxon>
        <taxon>Vibrionales</taxon>
        <taxon>Vibrionaceae</taxon>
        <taxon>Vibrio</taxon>
    </lineage>
</organism>
<evidence type="ECO:0000313" key="6">
    <source>
        <dbReference type="EMBL" id="MFC3024183.1"/>
    </source>
</evidence>
<evidence type="ECO:0000256" key="4">
    <source>
        <dbReference type="SAM" id="Phobius"/>
    </source>
</evidence>
<keyword evidence="7" id="KW-1185">Reference proteome</keyword>
<accession>A0ABV7CBF5</accession>
<dbReference type="Gene3D" id="1.20.144.10">
    <property type="entry name" value="Phosphatidic acid phosphatase type 2/haloperoxidase"/>
    <property type="match status" value="1"/>
</dbReference>
<dbReference type="PANTHER" id="PTHR14969">
    <property type="entry name" value="SPHINGOSINE-1-PHOSPHATE PHOSPHOHYDROLASE"/>
    <property type="match status" value="1"/>
</dbReference>
<feature type="transmembrane region" description="Helical" evidence="4">
    <location>
        <begin position="55"/>
        <end position="73"/>
    </location>
</feature>
<keyword evidence="4" id="KW-0812">Transmembrane</keyword>
<keyword evidence="4" id="KW-0472">Membrane</keyword>
<evidence type="ECO:0000256" key="1">
    <source>
        <dbReference type="ARBA" id="ARBA00012374"/>
    </source>
</evidence>
<feature type="transmembrane region" description="Helical" evidence="4">
    <location>
        <begin position="163"/>
        <end position="183"/>
    </location>
</feature>
<dbReference type="InterPro" id="IPR000326">
    <property type="entry name" value="PAP2/HPO"/>
</dbReference>
<dbReference type="PANTHER" id="PTHR14969:SF54">
    <property type="entry name" value="PHOSPHATIDYLGLYCEROPHOSPHATASE B"/>
    <property type="match status" value="1"/>
</dbReference>
<dbReference type="CDD" id="cd01610">
    <property type="entry name" value="PAP2_like"/>
    <property type="match status" value="1"/>
</dbReference>
<gene>
    <name evidence="6" type="ORF">ACFODT_10110</name>
</gene>
<dbReference type="SUPFAM" id="SSF48317">
    <property type="entry name" value="Acid phosphatase/Vanadium-dependent haloperoxidase"/>
    <property type="match status" value="1"/>
</dbReference>
<comment type="catalytic activity">
    <reaction evidence="3">
        <text>di-trans,octa-cis-undecaprenyl diphosphate + H2O = di-trans,octa-cis-undecaprenyl phosphate + phosphate + H(+)</text>
        <dbReference type="Rhea" id="RHEA:28094"/>
        <dbReference type="ChEBI" id="CHEBI:15377"/>
        <dbReference type="ChEBI" id="CHEBI:15378"/>
        <dbReference type="ChEBI" id="CHEBI:43474"/>
        <dbReference type="ChEBI" id="CHEBI:58405"/>
        <dbReference type="ChEBI" id="CHEBI:60392"/>
        <dbReference type="EC" id="3.6.1.27"/>
    </reaction>
</comment>
<evidence type="ECO:0000256" key="3">
    <source>
        <dbReference type="ARBA" id="ARBA00047594"/>
    </source>
</evidence>
<dbReference type="Proteomes" id="UP001595384">
    <property type="component" value="Unassembled WGS sequence"/>
</dbReference>
<proteinExistence type="predicted"/>
<feature type="domain" description="Phosphatidic acid phosphatase type 2/haloperoxidase" evidence="5">
    <location>
        <begin position="88"/>
        <end position="233"/>
    </location>
</feature>
<dbReference type="EMBL" id="JBHRSE010000061">
    <property type="protein sequence ID" value="MFC3024183.1"/>
    <property type="molecule type" value="Genomic_DNA"/>
</dbReference>
<evidence type="ECO:0000259" key="5">
    <source>
        <dbReference type="SMART" id="SM00014"/>
    </source>
</evidence>
<evidence type="ECO:0000256" key="2">
    <source>
        <dbReference type="ARBA" id="ARBA00032707"/>
    </source>
</evidence>